<gene>
    <name evidence="2" type="ORF">WR25_17982</name>
</gene>
<dbReference type="Proteomes" id="UP000218231">
    <property type="component" value="Unassembled WGS sequence"/>
</dbReference>
<proteinExistence type="predicted"/>
<comment type="caution">
    <text evidence="2">The sequence shown here is derived from an EMBL/GenBank/DDBJ whole genome shotgun (WGS) entry which is preliminary data.</text>
</comment>
<dbReference type="EMBL" id="LIAE01009190">
    <property type="protein sequence ID" value="PAV70857.1"/>
    <property type="molecule type" value="Genomic_DNA"/>
</dbReference>
<evidence type="ECO:0000313" key="2">
    <source>
        <dbReference type="EMBL" id="PAV70857.1"/>
    </source>
</evidence>
<evidence type="ECO:0000256" key="1">
    <source>
        <dbReference type="SAM" id="MobiDB-lite"/>
    </source>
</evidence>
<dbReference type="AlphaFoldDB" id="A0A2A2KA95"/>
<organism evidence="2 3">
    <name type="scientific">Diploscapter pachys</name>
    <dbReference type="NCBI Taxonomy" id="2018661"/>
    <lineage>
        <taxon>Eukaryota</taxon>
        <taxon>Metazoa</taxon>
        <taxon>Ecdysozoa</taxon>
        <taxon>Nematoda</taxon>
        <taxon>Chromadorea</taxon>
        <taxon>Rhabditida</taxon>
        <taxon>Rhabditina</taxon>
        <taxon>Rhabditomorpha</taxon>
        <taxon>Rhabditoidea</taxon>
        <taxon>Rhabditidae</taxon>
        <taxon>Diploscapter</taxon>
    </lineage>
</organism>
<evidence type="ECO:0000313" key="3">
    <source>
        <dbReference type="Proteomes" id="UP000218231"/>
    </source>
</evidence>
<sequence length="133" mass="15188">MPRCEKRSTLPLERLCYDLSGSGDRRHGCRPVDRPRADGRHRQEARRQRIVFRRIGIGRDAARAPSCARRPRFIANVQCVAPPWRRSYALRGYWAAPACPSSRDRCDESQHPCHGAALKSAMQRFCAGIVYIL</sequence>
<reference evidence="2 3" key="1">
    <citation type="journal article" date="2017" name="Curr. Biol.">
        <title>Genome architecture and evolution of a unichromosomal asexual nematode.</title>
        <authorList>
            <person name="Fradin H."/>
            <person name="Zegar C."/>
            <person name="Gutwein M."/>
            <person name="Lucas J."/>
            <person name="Kovtun M."/>
            <person name="Corcoran D."/>
            <person name="Baugh L.R."/>
            <person name="Kiontke K."/>
            <person name="Gunsalus K."/>
            <person name="Fitch D.H."/>
            <person name="Piano F."/>
        </authorList>
    </citation>
    <scope>NUCLEOTIDE SEQUENCE [LARGE SCALE GENOMIC DNA]</scope>
    <source>
        <strain evidence="2">PF1309</strain>
    </source>
</reference>
<protein>
    <submittedName>
        <fullName evidence="2">Uncharacterized protein</fullName>
    </submittedName>
</protein>
<keyword evidence="3" id="KW-1185">Reference proteome</keyword>
<name>A0A2A2KA95_9BILA</name>
<feature type="region of interest" description="Disordered" evidence="1">
    <location>
        <begin position="23"/>
        <end position="44"/>
    </location>
</feature>
<accession>A0A2A2KA95</accession>